<dbReference type="Proteomes" id="UP001055072">
    <property type="component" value="Unassembled WGS sequence"/>
</dbReference>
<organism evidence="1 2">
    <name type="scientific">Irpex rosettiformis</name>
    <dbReference type="NCBI Taxonomy" id="378272"/>
    <lineage>
        <taxon>Eukaryota</taxon>
        <taxon>Fungi</taxon>
        <taxon>Dikarya</taxon>
        <taxon>Basidiomycota</taxon>
        <taxon>Agaricomycotina</taxon>
        <taxon>Agaricomycetes</taxon>
        <taxon>Polyporales</taxon>
        <taxon>Irpicaceae</taxon>
        <taxon>Irpex</taxon>
    </lineage>
</organism>
<sequence>MSQFIEVPQTPYSPPTTFHPHPSVCFSTNGSWGVNLEDAYYGRLDHLDNRNEPHGIQSGMRIAFRIMWPGYDEWVARNLTVISMGQNSTVHTMHKLVNTLATKVHDFYTGMGSPGARPGNDPNWVLQRIDFKRLYITELRHVSQGCWQPVLYYRSD</sequence>
<name>A0ACB8UDC5_9APHY</name>
<accession>A0ACB8UDC5</accession>
<comment type="caution">
    <text evidence="1">The sequence shown here is derived from an EMBL/GenBank/DDBJ whole genome shotgun (WGS) entry which is preliminary data.</text>
</comment>
<keyword evidence="2" id="KW-1185">Reference proteome</keyword>
<dbReference type="EMBL" id="MU274904">
    <property type="protein sequence ID" value="KAI0092251.1"/>
    <property type="molecule type" value="Genomic_DNA"/>
</dbReference>
<proteinExistence type="predicted"/>
<protein>
    <submittedName>
        <fullName evidence="1">Uncharacterized protein</fullName>
    </submittedName>
</protein>
<reference evidence="1" key="1">
    <citation type="journal article" date="2021" name="Environ. Microbiol.">
        <title>Gene family expansions and transcriptome signatures uncover fungal adaptations to wood decay.</title>
        <authorList>
            <person name="Hage H."/>
            <person name="Miyauchi S."/>
            <person name="Viragh M."/>
            <person name="Drula E."/>
            <person name="Min B."/>
            <person name="Chaduli D."/>
            <person name="Navarro D."/>
            <person name="Favel A."/>
            <person name="Norest M."/>
            <person name="Lesage-Meessen L."/>
            <person name="Balint B."/>
            <person name="Merenyi Z."/>
            <person name="de Eugenio L."/>
            <person name="Morin E."/>
            <person name="Martinez A.T."/>
            <person name="Baldrian P."/>
            <person name="Stursova M."/>
            <person name="Martinez M.J."/>
            <person name="Novotny C."/>
            <person name="Magnuson J.K."/>
            <person name="Spatafora J.W."/>
            <person name="Maurice S."/>
            <person name="Pangilinan J."/>
            <person name="Andreopoulos W."/>
            <person name="LaButti K."/>
            <person name="Hundley H."/>
            <person name="Na H."/>
            <person name="Kuo A."/>
            <person name="Barry K."/>
            <person name="Lipzen A."/>
            <person name="Henrissat B."/>
            <person name="Riley R."/>
            <person name="Ahrendt S."/>
            <person name="Nagy L.G."/>
            <person name="Grigoriev I.V."/>
            <person name="Martin F."/>
            <person name="Rosso M.N."/>
        </authorList>
    </citation>
    <scope>NUCLEOTIDE SEQUENCE</scope>
    <source>
        <strain evidence="1">CBS 384.51</strain>
    </source>
</reference>
<evidence type="ECO:0000313" key="2">
    <source>
        <dbReference type="Proteomes" id="UP001055072"/>
    </source>
</evidence>
<gene>
    <name evidence="1" type="ORF">BDY19DRAFT_990976</name>
</gene>
<evidence type="ECO:0000313" key="1">
    <source>
        <dbReference type="EMBL" id="KAI0092251.1"/>
    </source>
</evidence>